<dbReference type="EMBL" id="CAJPVJ010007313">
    <property type="protein sequence ID" value="CAG2171136.1"/>
    <property type="molecule type" value="Genomic_DNA"/>
</dbReference>
<protein>
    <submittedName>
        <fullName evidence="1">Uncharacterized protein</fullName>
    </submittedName>
</protein>
<keyword evidence="2" id="KW-1185">Reference proteome</keyword>
<proteinExistence type="predicted"/>
<organism evidence="1">
    <name type="scientific">Oppiella nova</name>
    <dbReference type="NCBI Taxonomy" id="334625"/>
    <lineage>
        <taxon>Eukaryota</taxon>
        <taxon>Metazoa</taxon>
        <taxon>Ecdysozoa</taxon>
        <taxon>Arthropoda</taxon>
        <taxon>Chelicerata</taxon>
        <taxon>Arachnida</taxon>
        <taxon>Acari</taxon>
        <taxon>Acariformes</taxon>
        <taxon>Sarcoptiformes</taxon>
        <taxon>Oribatida</taxon>
        <taxon>Brachypylina</taxon>
        <taxon>Oppioidea</taxon>
        <taxon>Oppiidae</taxon>
        <taxon>Oppiella</taxon>
    </lineage>
</organism>
<name>A0A7R9QQB4_9ACAR</name>
<gene>
    <name evidence="1" type="ORF">ONB1V03_LOCUS10600</name>
</gene>
<dbReference type="AlphaFoldDB" id="A0A7R9QQB4"/>
<dbReference type="Proteomes" id="UP000728032">
    <property type="component" value="Unassembled WGS sequence"/>
</dbReference>
<reference evidence="1" key="1">
    <citation type="submission" date="2020-11" db="EMBL/GenBank/DDBJ databases">
        <authorList>
            <person name="Tran Van P."/>
        </authorList>
    </citation>
    <scope>NUCLEOTIDE SEQUENCE</scope>
</reference>
<evidence type="ECO:0000313" key="1">
    <source>
        <dbReference type="EMBL" id="CAD7653949.1"/>
    </source>
</evidence>
<accession>A0A7R9QQB4</accession>
<evidence type="ECO:0000313" key="2">
    <source>
        <dbReference type="Proteomes" id="UP000728032"/>
    </source>
</evidence>
<dbReference type="EMBL" id="OC922138">
    <property type="protein sequence ID" value="CAD7653949.1"/>
    <property type="molecule type" value="Genomic_DNA"/>
</dbReference>
<sequence length="44" mass="5128">MSGEYWQHFSTVMSGNWRLWVRLGKISDICAFGYQCSYSTTTKT</sequence>